<dbReference type="Proteomes" id="UP000007796">
    <property type="component" value="Unassembled WGS sequence"/>
</dbReference>
<proteinExistence type="inferred from homology"/>
<organism evidence="6">
    <name type="scientific">Grosmannia clavigera (strain kw1407 / UAMH 11150)</name>
    <name type="common">Blue stain fungus</name>
    <name type="synonym">Graphiocladiella clavigera</name>
    <dbReference type="NCBI Taxonomy" id="655863"/>
    <lineage>
        <taxon>Eukaryota</taxon>
        <taxon>Fungi</taxon>
        <taxon>Dikarya</taxon>
        <taxon>Ascomycota</taxon>
        <taxon>Pezizomycotina</taxon>
        <taxon>Sordariomycetes</taxon>
        <taxon>Sordariomycetidae</taxon>
        <taxon>Ophiostomatales</taxon>
        <taxon>Ophiostomataceae</taxon>
        <taxon>Leptographium</taxon>
    </lineage>
</organism>
<evidence type="ECO:0000313" key="6">
    <source>
        <dbReference type="Proteomes" id="UP000007796"/>
    </source>
</evidence>
<dbReference type="eggNOG" id="KOG1516">
    <property type="taxonomic scope" value="Eukaryota"/>
</dbReference>
<dbReference type="OrthoDB" id="4861363at2759"/>
<dbReference type="InParanoid" id="F0XV04"/>
<feature type="domain" description="Carboxylesterase type B" evidence="4">
    <location>
        <begin position="34"/>
        <end position="499"/>
    </location>
</feature>
<dbReference type="Gene3D" id="3.40.50.1820">
    <property type="entry name" value="alpha/beta hydrolase"/>
    <property type="match status" value="1"/>
</dbReference>
<keyword evidence="6" id="KW-1185">Reference proteome</keyword>
<dbReference type="InterPro" id="IPR019826">
    <property type="entry name" value="Carboxylesterase_B_AS"/>
</dbReference>
<dbReference type="RefSeq" id="XP_014167944.1">
    <property type="nucleotide sequence ID" value="XM_014312469.1"/>
</dbReference>
<dbReference type="Pfam" id="PF00135">
    <property type="entry name" value="COesterase"/>
    <property type="match status" value="1"/>
</dbReference>
<dbReference type="EMBL" id="GL630006">
    <property type="protein sequence ID" value="EFW98461.1"/>
    <property type="molecule type" value="Genomic_DNA"/>
</dbReference>
<dbReference type="InterPro" id="IPR029058">
    <property type="entry name" value="AB_hydrolase_fold"/>
</dbReference>
<name>F0XV04_GROCL</name>
<dbReference type="InterPro" id="IPR002018">
    <property type="entry name" value="CarbesteraseB"/>
</dbReference>
<dbReference type="PROSITE" id="PS00122">
    <property type="entry name" value="CARBOXYLESTERASE_B_1"/>
    <property type="match status" value="1"/>
</dbReference>
<evidence type="ECO:0000256" key="2">
    <source>
        <dbReference type="ARBA" id="ARBA00022801"/>
    </source>
</evidence>
<dbReference type="ESTHER" id="grocl-f0xv04">
    <property type="family name" value="Fungal_carboxylesterase_lipase"/>
</dbReference>
<dbReference type="STRING" id="655863.F0XV04"/>
<evidence type="ECO:0000313" key="5">
    <source>
        <dbReference type="EMBL" id="EFW98461.1"/>
    </source>
</evidence>
<dbReference type="EC" id="3.1.1.-" evidence="3"/>
<keyword evidence="2 3" id="KW-0378">Hydrolase</keyword>
<reference evidence="5 6" key="1">
    <citation type="journal article" date="2011" name="Proc. Natl. Acad. Sci. U.S.A.">
        <title>Genome and transcriptome analyses of the mountain pine beetle-fungal symbiont Grosmannia clavigera, a lodgepole pine pathogen.</title>
        <authorList>
            <person name="DiGuistini S."/>
            <person name="Wang Y."/>
            <person name="Liao N.Y."/>
            <person name="Taylor G."/>
            <person name="Tanguay P."/>
            <person name="Feau N."/>
            <person name="Henrissat B."/>
            <person name="Chan S.K."/>
            <person name="Hesse-Orce U."/>
            <person name="Alamouti S.M."/>
            <person name="Tsui C.K.M."/>
            <person name="Docking R.T."/>
            <person name="Levasseur A."/>
            <person name="Haridas S."/>
            <person name="Robertson G."/>
            <person name="Birol I."/>
            <person name="Holt R.A."/>
            <person name="Marra M.A."/>
            <person name="Hamelin R.C."/>
            <person name="Hirst M."/>
            <person name="Jones S.J.M."/>
            <person name="Bohlmann J."/>
            <person name="Breuil C."/>
        </authorList>
    </citation>
    <scope>NUCLEOTIDE SEQUENCE [LARGE SCALE GENOMIC DNA]</scope>
    <source>
        <strain evidence="6">kw1407 / UAMH 11150</strain>
    </source>
</reference>
<evidence type="ECO:0000256" key="1">
    <source>
        <dbReference type="ARBA" id="ARBA00005964"/>
    </source>
</evidence>
<dbReference type="AlphaFoldDB" id="F0XV04"/>
<dbReference type="GO" id="GO:0016787">
    <property type="term" value="F:hydrolase activity"/>
    <property type="evidence" value="ECO:0007669"/>
    <property type="project" value="UniProtKB-KW"/>
</dbReference>
<dbReference type="SUPFAM" id="SSF53474">
    <property type="entry name" value="alpha/beta-Hydrolases"/>
    <property type="match status" value="1"/>
</dbReference>
<dbReference type="HOGENOM" id="CLU_006586_14_1_1"/>
<evidence type="ECO:0000259" key="4">
    <source>
        <dbReference type="Pfam" id="PF00135"/>
    </source>
</evidence>
<comment type="similarity">
    <text evidence="1 3">Belongs to the type-B carboxylesterase/lipase family.</text>
</comment>
<evidence type="ECO:0000256" key="3">
    <source>
        <dbReference type="RuleBase" id="RU361235"/>
    </source>
</evidence>
<accession>F0XV04</accession>
<sequence length="587" mass="62475">MSTRKNGEIQSLDNYGGPCDLQTDSGLRLHGFVSTHGVANFLNVPYAVFPARFRTAQLLDLTVLTGDRDASHYGPRCPQPDDAVHMLMQHLFEKLPMPQYTEEFSCLDVNIYVPPQALAGGQDGGLPVFAWIHGGSFNTGDNTTEFDGNHLVARSMRLGQPIVVVTINYRLNVLGFLTSAELDAEARAAGETPVRNQGLNDQRLALQWIRRHIGSFGGDGRRVTVAGESAGASSIHCLLKSRPQFGDDDDRALFSGALICSAPLPVLRPRSDGQALFDRLVAAAGVRTDAPAPTKLAVLRSREAQELIALVASSLSVSFPYADEAWFDEDASSSNNDNNSTPDTSYWAQLPTWCRRVAVGHTADEAALFFSQHAAAAAVTETQARQYIQKSVCAGSAAMAAVIWDAEPLQDAGGSTARPLRRLVRLATNAMMVVPARAFVQAVATSAPDTDVYMYSIDLPDPFPGRGLEGASPGPLHGFAWHSFGNALVFYQPACQADAQLAATADRVSEAVVGLVHGIRAPGGWLPLTPANARKMSWKGSDSGMVAAGPVGDGVAAALQAAGPNAAWDSAYAAFCVDPVRIMGLMS</sequence>
<gene>
    <name evidence="5" type="ORF">CMQ_4313</name>
</gene>
<dbReference type="GeneID" id="25977511"/>
<protein>
    <recommendedName>
        <fullName evidence="3">Carboxylic ester hydrolase</fullName>
        <ecNumber evidence="3">3.1.1.-</ecNumber>
    </recommendedName>
</protein>
<dbReference type="PANTHER" id="PTHR11559">
    <property type="entry name" value="CARBOXYLESTERASE"/>
    <property type="match status" value="1"/>
</dbReference>
<dbReference type="InterPro" id="IPR050309">
    <property type="entry name" value="Type-B_Carboxylest/Lipase"/>
</dbReference>